<dbReference type="Gene3D" id="3.90.1680.10">
    <property type="entry name" value="SOS response associated peptidase-like"/>
    <property type="match status" value="1"/>
</dbReference>
<keyword evidence="2 8" id="KW-0645">Protease</keyword>
<proteinExistence type="inferred from homology"/>
<name>A0A7X2IWI8_9BACI</name>
<protein>
    <recommendedName>
        <fullName evidence="8">Abasic site processing protein</fullName>
        <ecNumber evidence="8">3.4.-.-</ecNumber>
    </recommendedName>
</protein>
<dbReference type="PANTHER" id="PTHR13604:SF0">
    <property type="entry name" value="ABASIC SITE PROCESSING PROTEIN HMCES"/>
    <property type="match status" value="1"/>
</dbReference>
<dbReference type="GO" id="GO:0016829">
    <property type="term" value="F:lyase activity"/>
    <property type="evidence" value="ECO:0007669"/>
    <property type="project" value="UniProtKB-KW"/>
</dbReference>
<dbReference type="AlphaFoldDB" id="A0A7X2IWI8"/>
<evidence type="ECO:0000313" key="9">
    <source>
        <dbReference type="EMBL" id="MRX70767.1"/>
    </source>
</evidence>
<keyword evidence="3" id="KW-0227">DNA damage</keyword>
<comment type="caution">
    <text evidence="9">The sequence shown here is derived from an EMBL/GenBank/DDBJ whole genome shotgun (WGS) entry which is preliminary data.</text>
</comment>
<evidence type="ECO:0000256" key="2">
    <source>
        <dbReference type="ARBA" id="ARBA00022670"/>
    </source>
</evidence>
<keyword evidence="6" id="KW-0238">DNA-binding</keyword>
<evidence type="ECO:0000256" key="8">
    <source>
        <dbReference type="RuleBase" id="RU364100"/>
    </source>
</evidence>
<dbReference type="EMBL" id="WKKI01000001">
    <property type="protein sequence ID" value="MRX70767.1"/>
    <property type="molecule type" value="Genomic_DNA"/>
</dbReference>
<dbReference type="GO" id="GO:0106300">
    <property type="term" value="P:protein-DNA covalent cross-linking repair"/>
    <property type="evidence" value="ECO:0007669"/>
    <property type="project" value="InterPro"/>
</dbReference>
<evidence type="ECO:0000256" key="4">
    <source>
        <dbReference type="ARBA" id="ARBA00022801"/>
    </source>
</evidence>
<dbReference type="PANTHER" id="PTHR13604">
    <property type="entry name" value="DC12-RELATED"/>
    <property type="match status" value="1"/>
</dbReference>
<keyword evidence="10" id="KW-1185">Reference proteome</keyword>
<dbReference type="SUPFAM" id="SSF143081">
    <property type="entry name" value="BB1717-like"/>
    <property type="match status" value="1"/>
</dbReference>
<dbReference type="RefSeq" id="WP_343031325.1">
    <property type="nucleotide sequence ID" value="NZ_WKKI01000001.1"/>
</dbReference>
<sequence length="223" mass="25212">MCGRYSLFDNLETLQNEFHFQMNENSSLEPKYNIAPSQHVLAIASRNGARIGNFLKWGLIPSWSKDSKIGYKLINARAETAHQKPSFMNSFHSKRCIIPCSGYFEWARSESGKQPYRFHMRNNKPFALAGLYETWSSSSDVIHSCTILTTEANDLQAEIHERMPVILNSEAVSVWLREESTLPDLQSLLVLYSSSEMTMTALSDLVNSPSNQTAEVLTPLNSL</sequence>
<keyword evidence="7" id="KW-0456">Lyase</keyword>
<keyword evidence="4 8" id="KW-0378">Hydrolase</keyword>
<accession>A0A7X2IWI8</accession>
<dbReference type="GO" id="GO:0006508">
    <property type="term" value="P:proteolysis"/>
    <property type="evidence" value="ECO:0007669"/>
    <property type="project" value="UniProtKB-KW"/>
</dbReference>
<gene>
    <name evidence="9" type="ORF">GJU40_01120</name>
</gene>
<dbReference type="GO" id="GO:0003697">
    <property type="term" value="F:single-stranded DNA binding"/>
    <property type="evidence" value="ECO:0007669"/>
    <property type="project" value="InterPro"/>
</dbReference>
<keyword evidence="5" id="KW-0190">Covalent protein-DNA linkage</keyword>
<evidence type="ECO:0000313" key="10">
    <source>
        <dbReference type="Proteomes" id="UP000448867"/>
    </source>
</evidence>
<dbReference type="Proteomes" id="UP000448867">
    <property type="component" value="Unassembled WGS sequence"/>
</dbReference>
<dbReference type="InterPro" id="IPR036590">
    <property type="entry name" value="SRAP-like"/>
</dbReference>
<comment type="similarity">
    <text evidence="1 8">Belongs to the SOS response-associated peptidase family.</text>
</comment>
<dbReference type="GO" id="GO:0008233">
    <property type="term" value="F:peptidase activity"/>
    <property type="evidence" value="ECO:0007669"/>
    <property type="project" value="UniProtKB-KW"/>
</dbReference>
<evidence type="ECO:0000256" key="7">
    <source>
        <dbReference type="ARBA" id="ARBA00023239"/>
    </source>
</evidence>
<dbReference type="Pfam" id="PF02586">
    <property type="entry name" value="SRAP"/>
    <property type="match status" value="1"/>
</dbReference>
<evidence type="ECO:0000256" key="5">
    <source>
        <dbReference type="ARBA" id="ARBA00023124"/>
    </source>
</evidence>
<dbReference type="InterPro" id="IPR003738">
    <property type="entry name" value="SRAP"/>
</dbReference>
<evidence type="ECO:0000256" key="6">
    <source>
        <dbReference type="ARBA" id="ARBA00023125"/>
    </source>
</evidence>
<dbReference type="EC" id="3.4.-.-" evidence="8"/>
<organism evidence="9 10">
    <name type="scientific">Metabacillus lacus</name>
    <dbReference type="NCBI Taxonomy" id="1983721"/>
    <lineage>
        <taxon>Bacteria</taxon>
        <taxon>Bacillati</taxon>
        <taxon>Bacillota</taxon>
        <taxon>Bacilli</taxon>
        <taxon>Bacillales</taxon>
        <taxon>Bacillaceae</taxon>
        <taxon>Metabacillus</taxon>
    </lineage>
</organism>
<reference evidence="9 10" key="1">
    <citation type="submission" date="2019-11" db="EMBL/GenBank/DDBJ databases">
        <title>Bacillus lacus genome.</title>
        <authorList>
            <person name="Allen C.J."/>
            <person name="Newman J.D."/>
        </authorList>
    </citation>
    <scope>NUCLEOTIDE SEQUENCE [LARGE SCALE GENOMIC DNA]</scope>
    <source>
        <strain evidence="9 10">KCTC 33946</strain>
    </source>
</reference>
<evidence type="ECO:0000256" key="3">
    <source>
        <dbReference type="ARBA" id="ARBA00022763"/>
    </source>
</evidence>
<evidence type="ECO:0000256" key="1">
    <source>
        <dbReference type="ARBA" id="ARBA00008136"/>
    </source>
</evidence>